<organism evidence="1 3">
    <name type="scientific">Serratia rubidaea</name>
    <name type="common">Serratia marinorubra</name>
    <dbReference type="NCBI Taxonomy" id="61652"/>
    <lineage>
        <taxon>Bacteria</taxon>
        <taxon>Pseudomonadati</taxon>
        <taxon>Pseudomonadota</taxon>
        <taxon>Gammaproteobacteria</taxon>
        <taxon>Enterobacterales</taxon>
        <taxon>Yersiniaceae</taxon>
        <taxon>Serratia</taxon>
    </lineage>
</organism>
<name>A0A3S4H6A2_SERRU</name>
<evidence type="ECO:0000313" key="2">
    <source>
        <dbReference type="EMBL" id="VTP68485.1"/>
    </source>
</evidence>
<dbReference type="Proteomes" id="UP000307968">
    <property type="component" value="Chromosome"/>
</dbReference>
<evidence type="ECO:0008006" key="5">
    <source>
        <dbReference type="Google" id="ProtNLM"/>
    </source>
</evidence>
<accession>A0A3S4H6A2</accession>
<dbReference type="RefSeq" id="WP_054306144.1">
    <property type="nucleotide sequence ID" value="NZ_CAMIPJ010000011.1"/>
</dbReference>
<sequence>MKEITEDIAVLQQRIASIKFNELVRICDRWFGNPRINGGSHRVYAMPWPGDPRVNIQRGRSNTAKAYQVKQVIDALIRLEGQHGSA</sequence>
<dbReference type="GeneID" id="61763333"/>
<gene>
    <name evidence="2" type="ORF">NCTC12971_05654</name>
    <name evidence="1" type="ORF">NCTC9419_02307</name>
</gene>
<dbReference type="AlphaFoldDB" id="A0A3S4H6A2"/>
<dbReference type="STRING" id="61652.AXX16_0689"/>
<reference evidence="1 3" key="1">
    <citation type="submission" date="2018-12" db="EMBL/GenBank/DDBJ databases">
        <authorList>
            <consortium name="Pathogen Informatics"/>
        </authorList>
    </citation>
    <scope>NUCLEOTIDE SEQUENCE [LARGE SCALE GENOMIC DNA]</scope>
    <source>
        <strain evidence="2 4">NCTC12971</strain>
        <strain evidence="1 3">NCTC9419</strain>
    </source>
</reference>
<evidence type="ECO:0000313" key="1">
    <source>
        <dbReference type="EMBL" id="VEA70791.1"/>
    </source>
</evidence>
<evidence type="ECO:0000313" key="3">
    <source>
        <dbReference type="Proteomes" id="UP000271603"/>
    </source>
</evidence>
<dbReference type="EMBL" id="LR134155">
    <property type="protein sequence ID" value="VEA70791.1"/>
    <property type="molecule type" value="Genomic_DNA"/>
</dbReference>
<dbReference type="EMBL" id="LR590463">
    <property type="protein sequence ID" value="VTP68485.1"/>
    <property type="molecule type" value="Genomic_DNA"/>
</dbReference>
<protein>
    <recommendedName>
        <fullName evidence="5">Toxin HicA</fullName>
    </recommendedName>
</protein>
<proteinExistence type="predicted"/>
<evidence type="ECO:0000313" key="4">
    <source>
        <dbReference type="Proteomes" id="UP000307968"/>
    </source>
</evidence>
<dbReference type="Proteomes" id="UP000271603">
    <property type="component" value="Chromosome"/>
</dbReference>